<protein>
    <submittedName>
        <fullName evidence="3">Uncharacterized protein</fullName>
    </submittedName>
</protein>
<dbReference type="OrthoDB" id="6436145at2759"/>
<feature type="transmembrane region" description="Helical" evidence="2">
    <location>
        <begin position="6"/>
        <end position="28"/>
    </location>
</feature>
<reference evidence="3 4" key="1">
    <citation type="journal article" date="2019" name="Sci. Rep.">
        <title>Orb-weaving spider Araneus ventricosus genome elucidates the spidroin gene catalogue.</title>
        <authorList>
            <person name="Kono N."/>
            <person name="Nakamura H."/>
            <person name="Ohtoshi R."/>
            <person name="Moran D.A.P."/>
            <person name="Shinohara A."/>
            <person name="Yoshida Y."/>
            <person name="Fujiwara M."/>
            <person name="Mori M."/>
            <person name="Tomita M."/>
            <person name="Arakawa K."/>
        </authorList>
    </citation>
    <scope>NUCLEOTIDE SEQUENCE [LARGE SCALE GENOMIC DNA]</scope>
</reference>
<dbReference type="GO" id="GO:0004497">
    <property type="term" value="F:monooxygenase activity"/>
    <property type="evidence" value="ECO:0007669"/>
    <property type="project" value="UniProtKB-KW"/>
</dbReference>
<organism evidence="3 4">
    <name type="scientific">Araneus ventricosus</name>
    <name type="common">Orbweaver spider</name>
    <name type="synonym">Epeira ventricosa</name>
    <dbReference type="NCBI Taxonomy" id="182803"/>
    <lineage>
        <taxon>Eukaryota</taxon>
        <taxon>Metazoa</taxon>
        <taxon>Ecdysozoa</taxon>
        <taxon>Arthropoda</taxon>
        <taxon>Chelicerata</taxon>
        <taxon>Arachnida</taxon>
        <taxon>Araneae</taxon>
        <taxon>Araneomorphae</taxon>
        <taxon>Entelegynae</taxon>
        <taxon>Araneoidea</taxon>
        <taxon>Araneidae</taxon>
        <taxon>Araneus</taxon>
    </lineage>
</organism>
<evidence type="ECO:0000256" key="2">
    <source>
        <dbReference type="SAM" id="Phobius"/>
    </source>
</evidence>
<evidence type="ECO:0000313" key="3">
    <source>
        <dbReference type="EMBL" id="GBN34034.1"/>
    </source>
</evidence>
<dbReference type="AlphaFoldDB" id="A0A4Y2N5Y3"/>
<dbReference type="EMBL" id="BGPR01008471">
    <property type="protein sequence ID" value="GBN34034.1"/>
    <property type="molecule type" value="Genomic_DNA"/>
</dbReference>
<dbReference type="GO" id="GO:0016705">
    <property type="term" value="F:oxidoreductase activity, acting on paired donors, with incorporation or reduction of molecular oxygen"/>
    <property type="evidence" value="ECO:0007669"/>
    <property type="project" value="InterPro"/>
</dbReference>
<keyword evidence="2" id="KW-1133">Transmembrane helix</keyword>
<keyword evidence="4" id="KW-1185">Reference proteome</keyword>
<keyword evidence="1" id="KW-0560">Oxidoreductase</keyword>
<dbReference type="GO" id="GO:0020037">
    <property type="term" value="F:heme binding"/>
    <property type="evidence" value="ECO:0007669"/>
    <property type="project" value="InterPro"/>
</dbReference>
<dbReference type="GO" id="GO:0005506">
    <property type="term" value="F:iron ion binding"/>
    <property type="evidence" value="ECO:0007669"/>
    <property type="project" value="InterPro"/>
</dbReference>
<evidence type="ECO:0000256" key="1">
    <source>
        <dbReference type="ARBA" id="ARBA00023033"/>
    </source>
</evidence>
<keyword evidence="1" id="KW-0503">Monooxygenase</keyword>
<name>A0A4Y2N5Y3_ARAVE</name>
<gene>
    <name evidence="3" type="ORF">AVEN_6283_1</name>
</gene>
<sequence>MLDVTSISGPLIAGVLVITSTLLFYWYSTRNFDYWSKRNVPFVKPIPFLGSVYAYTKRPIHEVDEERYKKYGRLHG</sequence>
<dbReference type="Gene3D" id="1.10.630.10">
    <property type="entry name" value="Cytochrome P450"/>
    <property type="match status" value="1"/>
</dbReference>
<keyword evidence="2" id="KW-0812">Transmembrane</keyword>
<keyword evidence="2" id="KW-0472">Membrane</keyword>
<accession>A0A4Y2N5Y3</accession>
<dbReference type="Proteomes" id="UP000499080">
    <property type="component" value="Unassembled WGS sequence"/>
</dbReference>
<proteinExistence type="predicted"/>
<dbReference type="InterPro" id="IPR036396">
    <property type="entry name" value="Cyt_P450_sf"/>
</dbReference>
<comment type="caution">
    <text evidence="3">The sequence shown here is derived from an EMBL/GenBank/DDBJ whole genome shotgun (WGS) entry which is preliminary data.</text>
</comment>
<evidence type="ECO:0000313" key="4">
    <source>
        <dbReference type="Proteomes" id="UP000499080"/>
    </source>
</evidence>